<dbReference type="Proteomes" id="UP000254808">
    <property type="component" value="Chromosome"/>
</dbReference>
<organism evidence="2 3">
    <name type="scientific">Cyclonatronum proteinivorum</name>
    <dbReference type="NCBI Taxonomy" id="1457365"/>
    <lineage>
        <taxon>Bacteria</taxon>
        <taxon>Pseudomonadati</taxon>
        <taxon>Balneolota</taxon>
        <taxon>Balneolia</taxon>
        <taxon>Balneolales</taxon>
        <taxon>Cyclonatronaceae</taxon>
        <taxon>Cyclonatronum</taxon>
    </lineage>
</organism>
<protein>
    <recommendedName>
        <fullName evidence="4">Phage shock protein B</fullName>
    </recommendedName>
</protein>
<evidence type="ECO:0000313" key="3">
    <source>
        <dbReference type="Proteomes" id="UP000254808"/>
    </source>
</evidence>
<keyword evidence="1" id="KW-0175">Coiled coil</keyword>
<accession>A0A345UGL2</accession>
<keyword evidence="3" id="KW-1185">Reference proteome</keyword>
<name>A0A345UGL2_9BACT</name>
<feature type="coiled-coil region" evidence="1">
    <location>
        <begin position="30"/>
        <end position="57"/>
    </location>
</feature>
<reference evidence="2 3" key="1">
    <citation type="submission" date="2018-03" db="EMBL/GenBank/DDBJ databases">
        <title>Phenotypic and genomic properties of Cyclonatronum proteinivorum gen. nov., sp. nov., a haloalkaliphilic bacteroidete from soda lakes possessing Na+-translocating rhodopsin.</title>
        <authorList>
            <person name="Toshchakov S.V."/>
            <person name="Korzhenkov A."/>
            <person name="Samarov N.I."/>
            <person name="Kublanov I.V."/>
            <person name="Muntyan M.S."/>
            <person name="Sorokin D.Y."/>
        </authorList>
    </citation>
    <scope>NUCLEOTIDE SEQUENCE [LARGE SCALE GENOMIC DNA]</scope>
    <source>
        <strain evidence="2 3">Omega</strain>
    </source>
</reference>
<sequence length="100" mass="11504">MGLWTAIVIIVVVTVLADVYSKNQKNKARFSGNDKKMNELNETIKKLEKRIENLEIIAVSDPDNFQDRARNTSFYKEPEEPARANQRLVNELARAKQRGD</sequence>
<evidence type="ECO:0000256" key="1">
    <source>
        <dbReference type="SAM" id="Coils"/>
    </source>
</evidence>
<dbReference type="KEGG" id="cprv:CYPRO_0326"/>
<dbReference type="RefSeq" id="WP_114982902.1">
    <property type="nucleotide sequence ID" value="NZ_CP027806.1"/>
</dbReference>
<gene>
    <name evidence="2" type="ORF">CYPRO_0326</name>
</gene>
<proteinExistence type="predicted"/>
<dbReference type="EMBL" id="CP027806">
    <property type="protein sequence ID" value="AXI99613.1"/>
    <property type="molecule type" value="Genomic_DNA"/>
</dbReference>
<evidence type="ECO:0008006" key="4">
    <source>
        <dbReference type="Google" id="ProtNLM"/>
    </source>
</evidence>
<evidence type="ECO:0000313" key="2">
    <source>
        <dbReference type="EMBL" id="AXI99613.1"/>
    </source>
</evidence>
<dbReference type="OrthoDB" id="1524856at2"/>
<dbReference type="AlphaFoldDB" id="A0A345UGL2"/>